<dbReference type="CDD" id="cd00751">
    <property type="entry name" value="thiolase"/>
    <property type="match status" value="1"/>
</dbReference>
<evidence type="ECO:0000256" key="1">
    <source>
        <dbReference type="ARBA" id="ARBA00010982"/>
    </source>
</evidence>
<dbReference type="Pfam" id="PF02803">
    <property type="entry name" value="Thiolase_C"/>
    <property type="match status" value="1"/>
</dbReference>
<protein>
    <submittedName>
        <fullName evidence="12">Acetyl-CoA acetyltransferase</fullName>
        <ecNumber evidence="12">2.3.1.9</ecNumber>
    </submittedName>
</protein>
<organism evidence="12 13">
    <name type="scientific">Shewanella halifaxensis (strain HAW-EB4)</name>
    <dbReference type="NCBI Taxonomy" id="458817"/>
    <lineage>
        <taxon>Bacteria</taxon>
        <taxon>Pseudomonadati</taxon>
        <taxon>Pseudomonadota</taxon>
        <taxon>Gammaproteobacteria</taxon>
        <taxon>Alteromonadales</taxon>
        <taxon>Shewanellaceae</taxon>
        <taxon>Shewanella</taxon>
    </lineage>
</organism>
<dbReference type="eggNOG" id="COG0183">
    <property type="taxonomic scope" value="Bacteria"/>
</dbReference>
<feature type="domain" description="Thiolase N-terminal" evidence="10">
    <location>
        <begin position="4"/>
        <end position="263"/>
    </location>
</feature>
<dbReference type="GO" id="GO:0003985">
    <property type="term" value="F:acetyl-CoA C-acetyltransferase activity"/>
    <property type="evidence" value="ECO:0007669"/>
    <property type="project" value="UniProtKB-EC"/>
</dbReference>
<evidence type="ECO:0000256" key="5">
    <source>
        <dbReference type="ARBA" id="ARBA00022963"/>
    </source>
</evidence>
<dbReference type="GO" id="GO:0016042">
    <property type="term" value="P:lipid catabolic process"/>
    <property type="evidence" value="ECO:0007669"/>
    <property type="project" value="UniProtKB-KW"/>
</dbReference>
<evidence type="ECO:0000313" key="13">
    <source>
        <dbReference type="Proteomes" id="UP000001317"/>
    </source>
</evidence>
<dbReference type="InterPro" id="IPR020616">
    <property type="entry name" value="Thiolase_N"/>
</dbReference>
<dbReference type="PROSITE" id="PS00737">
    <property type="entry name" value="THIOLASE_2"/>
    <property type="match status" value="1"/>
</dbReference>
<evidence type="ECO:0000256" key="6">
    <source>
        <dbReference type="ARBA" id="ARBA00023098"/>
    </source>
</evidence>
<comment type="similarity">
    <text evidence="1 9">Belongs to the thiolase-like superfamily. Thiolase family.</text>
</comment>
<feature type="active site" description="Acyl-thioester intermediate" evidence="8">
    <location>
        <position position="88"/>
    </location>
</feature>
<dbReference type="NCBIfam" id="TIGR01930">
    <property type="entry name" value="AcCoA-C-Actrans"/>
    <property type="match status" value="1"/>
</dbReference>
<dbReference type="GO" id="GO:0006631">
    <property type="term" value="P:fatty acid metabolic process"/>
    <property type="evidence" value="ECO:0007669"/>
    <property type="project" value="UniProtKB-KW"/>
</dbReference>
<dbReference type="RefSeq" id="WP_012277829.1">
    <property type="nucleotide sequence ID" value="NC_010334.1"/>
</dbReference>
<dbReference type="PROSITE" id="PS00098">
    <property type="entry name" value="THIOLASE_1"/>
    <property type="match status" value="1"/>
</dbReference>
<proteinExistence type="inferred from homology"/>
<dbReference type="KEGG" id="shl:Shal_2748"/>
<keyword evidence="6" id="KW-0443">Lipid metabolism</keyword>
<evidence type="ECO:0000256" key="7">
    <source>
        <dbReference type="ARBA" id="ARBA00023315"/>
    </source>
</evidence>
<evidence type="ECO:0000256" key="4">
    <source>
        <dbReference type="ARBA" id="ARBA00022832"/>
    </source>
</evidence>
<keyword evidence="4" id="KW-0276">Fatty acid metabolism</keyword>
<dbReference type="PROSITE" id="PS00099">
    <property type="entry name" value="THIOLASE_3"/>
    <property type="match status" value="1"/>
</dbReference>
<dbReference type="STRING" id="458817.Shal_2748"/>
<feature type="active site" description="Proton acceptor" evidence="8">
    <location>
        <position position="357"/>
    </location>
</feature>
<evidence type="ECO:0000259" key="10">
    <source>
        <dbReference type="Pfam" id="PF00108"/>
    </source>
</evidence>
<dbReference type="Pfam" id="PF00108">
    <property type="entry name" value="Thiolase_N"/>
    <property type="match status" value="1"/>
</dbReference>
<keyword evidence="5" id="KW-0442">Lipid degradation</keyword>
<gene>
    <name evidence="12" type="ordered locus">Shal_2748</name>
</gene>
<dbReference type="InterPro" id="IPR020613">
    <property type="entry name" value="Thiolase_CS"/>
</dbReference>
<accession>B0TLS9</accession>
<dbReference type="Gene3D" id="3.40.47.10">
    <property type="match status" value="2"/>
</dbReference>
<keyword evidence="13" id="KW-1185">Reference proteome</keyword>
<feature type="active site" description="Proton acceptor" evidence="8">
    <location>
        <position position="387"/>
    </location>
</feature>
<dbReference type="FunFam" id="3.40.47.10:FF:000010">
    <property type="entry name" value="Acetyl-CoA acetyltransferase (Thiolase)"/>
    <property type="match status" value="1"/>
</dbReference>
<reference evidence="12" key="1">
    <citation type="submission" date="2008-01" db="EMBL/GenBank/DDBJ databases">
        <title>Complete sequence of Shewanella halifaxensis HAW-EB4.</title>
        <authorList>
            <consortium name="US DOE Joint Genome Institute"/>
            <person name="Copeland A."/>
            <person name="Lucas S."/>
            <person name="Lapidus A."/>
            <person name="Glavina del Rio T."/>
            <person name="Dalin E."/>
            <person name="Tice H."/>
            <person name="Bruce D."/>
            <person name="Goodwin L."/>
            <person name="Pitluck S."/>
            <person name="Sims D."/>
            <person name="Brettin T."/>
            <person name="Detter J.C."/>
            <person name="Han C."/>
            <person name="Kuske C.R."/>
            <person name="Schmutz J."/>
            <person name="Larimer F."/>
            <person name="Land M."/>
            <person name="Hauser L."/>
            <person name="Kyrpides N."/>
            <person name="Kim E."/>
            <person name="Zhao J.-S."/>
            <person name="Richardson P."/>
        </authorList>
    </citation>
    <scope>NUCLEOTIDE SEQUENCE [LARGE SCALE GENOMIC DNA]</scope>
    <source>
        <strain evidence="12">HAW-EB4</strain>
    </source>
</reference>
<dbReference type="SUPFAM" id="SSF53901">
    <property type="entry name" value="Thiolase-like"/>
    <property type="match status" value="2"/>
</dbReference>
<dbReference type="AlphaFoldDB" id="B0TLS9"/>
<dbReference type="InterPro" id="IPR016039">
    <property type="entry name" value="Thiolase-like"/>
</dbReference>
<feature type="domain" description="Thiolase C-terminal" evidence="11">
    <location>
        <begin position="271"/>
        <end position="400"/>
    </location>
</feature>
<dbReference type="InterPro" id="IPR020615">
    <property type="entry name" value="Thiolase_acyl_enz_int_AS"/>
</dbReference>
<evidence type="ECO:0000256" key="9">
    <source>
        <dbReference type="RuleBase" id="RU003557"/>
    </source>
</evidence>
<evidence type="ECO:0000256" key="3">
    <source>
        <dbReference type="ARBA" id="ARBA00022679"/>
    </source>
</evidence>
<name>B0TLS9_SHEHH</name>
<dbReference type="InterPro" id="IPR020610">
    <property type="entry name" value="Thiolase_AS"/>
</dbReference>
<evidence type="ECO:0000313" key="12">
    <source>
        <dbReference type="EMBL" id="ABZ77301.1"/>
    </source>
</evidence>
<dbReference type="PANTHER" id="PTHR18919">
    <property type="entry name" value="ACETYL-COA C-ACYLTRANSFERASE"/>
    <property type="match status" value="1"/>
</dbReference>
<keyword evidence="7 9" id="KW-0012">Acyltransferase</keyword>
<keyword evidence="3 9" id="KW-0808">Transferase</keyword>
<dbReference type="EMBL" id="CP000931">
    <property type="protein sequence ID" value="ABZ77301.1"/>
    <property type="molecule type" value="Genomic_DNA"/>
</dbReference>
<dbReference type="EC" id="2.3.1.9" evidence="12"/>
<dbReference type="Proteomes" id="UP000001317">
    <property type="component" value="Chromosome"/>
</dbReference>
<dbReference type="PIRSF" id="PIRSF000429">
    <property type="entry name" value="Ac-CoA_Ac_transf"/>
    <property type="match status" value="1"/>
</dbReference>
<dbReference type="OrthoDB" id="8951704at2"/>
<dbReference type="InterPro" id="IPR002155">
    <property type="entry name" value="Thiolase"/>
</dbReference>
<evidence type="ECO:0000259" key="11">
    <source>
        <dbReference type="Pfam" id="PF02803"/>
    </source>
</evidence>
<evidence type="ECO:0000256" key="2">
    <source>
        <dbReference type="ARBA" id="ARBA00022490"/>
    </source>
</evidence>
<evidence type="ECO:0000256" key="8">
    <source>
        <dbReference type="PIRSR" id="PIRSR000429-1"/>
    </source>
</evidence>
<dbReference type="InterPro" id="IPR020617">
    <property type="entry name" value="Thiolase_C"/>
</dbReference>
<dbReference type="HOGENOM" id="CLU_031026_0_0_6"/>
<sequence length="401" mass="42509">MKKVFIVGAKRTALGSFGGALASVPAYQLGGEAIKAALAQARVSPEHLDEVIVGNVLSAGQGMGPGRQAARYAGIPDTVPAYTLNMICGSGMKTVIEAATKIKAGDADILVAAGMENMSSAPYLLNSNNRFGSKMGNQQLIDSMINDGLTDVFNHYHMGITAENIADKYQISREQQDQFALRSQQRACAAIESNRFTDEIAPIEVTQRRKSFSFDTDEYPRADATIESLTKLRAAFKKEGSVTAGNSSGINDGGVAFIIASEEAVKKYNLQPLAEIASYGQGGLDPAFMGLGPVPAIKQALTRASMNLRDIELLELNEAFAAQAIGVMHGLSEEHGVELSWFDNKTNLNGGAIALGHPLGASGGRVLTTLLYELQKQKFSYGLASLCIGGGMGTAIIIKRV</sequence>
<dbReference type="PANTHER" id="PTHR18919:SF107">
    <property type="entry name" value="ACETYL-COA ACETYLTRANSFERASE, CYTOSOLIC"/>
    <property type="match status" value="1"/>
</dbReference>
<keyword evidence="2" id="KW-0963">Cytoplasm</keyword>